<feature type="chain" id="PRO_5002006138" description="Fimbrial protein" evidence="1">
    <location>
        <begin position="27"/>
        <end position="157"/>
    </location>
</feature>
<dbReference type="AlphaFoldDB" id="A0A0A3Z4X8"/>
<name>A0A0A3Z4X8_9GAMM</name>
<reference evidence="2 3" key="1">
    <citation type="submission" date="2014-10" db="EMBL/GenBank/DDBJ databases">
        <title>Genome sequence of Erwinia typographi M043b.</title>
        <authorList>
            <person name="Chan K.-G."/>
            <person name="Tan W.-S."/>
        </authorList>
    </citation>
    <scope>NUCLEOTIDE SEQUENCE [LARGE SCALE GENOMIC DNA]</scope>
    <source>
        <strain evidence="2 3">M043b</strain>
    </source>
</reference>
<organism evidence="2 3">
    <name type="scientific">Erwinia typographi</name>
    <dbReference type="NCBI Taxonomy" id="371042"/>
    <lineage>
        <taxon>Bacteria</taxon>
        <taxon>Pseudomonadati</taxon>
        <taxon>Pseudomonadota</taxon>
        <taxon>Gammaproteobacteria</taxon>
        <taxon>Enterobacterales</taxon>
        <taxon>Erwiniaceae</taxon>
        <taxon>Erwinia</taxon>
    </lineage>
</organism>
<keyword evidence="1" id="KW-0732">Signal</keyword>
<dbReference type="EMBL" id="JRUQ01000039">
    <property type="protein sequence ID" value="KGT92814.1"/>
    <property type="molecule type" value="Genomic_DNA"/>
</dbReference>
<accession>A0A0A3Z4X8</accession>
<dbReference type="STRING" id="371042.NG99_12765"/>
<evidence type="ECO:0000256" key="1">
    <source>
        <dbReference type="SAM" id="SignalP"/>
    </source>
</evidence>
<sequence length="157" mass="16589">MKSIISKKIAGALVLAAAGLPLATQAADTATVQINATVQAIFSVEPIDSVTLNETKKNHDVLIKTHTNATKAKVTITSANGEDDHFSLTKGDDLYQVKATIANDDKAKFDKTNHQMMTTVKGTGDQETTLHLENNNGDKELPAGSYSGTLTVHVGAV</sequence>
<feature type="signal peptide" evidence="1">
    <location>
        <begin position="1"/>
        <end position="26"/>
    </location>
</feature>
<proteinExistence type="predicted"/>
<dbReference type="Proteomes" id="UP000030351">
    <property type="component" value="Unassembled WGS sequence"/>
</dbReference>
<keyword evidence="3" id="KW-1185">Reference proteome</keyword>
<gene>
    <name evidence="2" type="ORF">NG99_12765</name>
</gene>
<evidence type="ECO:0000313" key="2">
    <source>
        <dbReference type="EMBL" id="KGT92814.1"/>
    </source>
</evidence>
<dbReference type="RefSeq" id="WP_034893235.1">
    <property type="nucleotide sequence ID" value="NZ_JRUQ01000039.1"/>
</dbReference>
<protein>
    <recommendedName>
        <fullName evidence="4">Fimbrial protein</fullName>
    </recommendedName>
</protein>
<evidence type="ECO:0000313" key="3">
    <source>
        <dbReference type="Proteomes" id="UP000030351"/>
    </source>
</evidence>
<comment type="caution">
    <text evidence="2">The sequence shown here is derived from an EMBL/GenBank/DDBJ whole genome shotgun (WGS) entry which is preliminary data.</text>
</comment>
<evidence type="ECO:0008006" key="4">
    <source>
        <dbReference type="Google" id="ProtNLM"/>
    </source>
</evidence>